<protein>
    <submittedName>
        <fullName evidence="2">ABC-type molybdate transport system, periplasmic component</fullName>
    </submittedName>
</protein>
<accession>G7WIG1</accession>
<dbReference type="HOGENOM" id="CLU_055936_0_0_9"/>
<dbReference type="InterPro" id="IPR050682">
    <property type="entry name" value="ModA/WtpA"/>
</dbReference>
<proteinExistence type="inferred from homology"/>
<dbReference type="PATRIC" id="fig|768706.3.peg.3578"/>
<dbReference type="Pfam" id="PF13531">
    <property type="entry name" value="SBP_bac_11"/>
    <property type="match status" value="1"/>
</dbReference>
<dbReference type="PANTHER" id="PTHR30632:SF16">
    <property type="entry name" value="MOLYBDATE_TUNGSTATE-BINDING PROTEIN WTPA"/>
    <property type="match status" value="1"/>
</dbReference>
<dbReference type="Proteomes" id="UP000006346">
    <property type="component" value="Chromosome"/>
</dbReference>
<dbReference type="SUPFAM" id="SSF53850">
    <property type="entry name" value="Periplasmic binding protein-like II"/>
    <property type="match status" value="1"/>
</dbReference>
<dbReference type="eggNOG" id="COG0725">
    <property type="taxonomic scope" value="Bacteria"/>
</dbReference>
<dbReference type="PANTHER" id="PTHR30632">
    <property type="entry name" value="MOLYBDATE-BINDING PERIPLASMIC PROTEIN"/>
    <property type="match status" value="1"/>
</dbReference>
<dbReference type="GO" id="GO:0015689">
    <property type="term" value="P:molybdate ion transport"/>
    <property type="evidence" value="ECO:0007669"/>
    <property type="project" value="TreeGrafter"/>
</dbReference>
<evidence type="ECO:0000256" key="1">
    <source>
        <dbReference type="ARBA" id="ARBA00009438"/>
    </source>
</evidence>
<comment type="similarity">
    <text evidence="1">Belongs to the bacterial solute-binding protein 1 family. WtpA subfamily.</text>
</comment>
<reference evidence="3" key="1">
    <citation type="submission" date="2011-11" db="EMBL/GenBank/DDBJ databases">
        <title>Complete sequence of Desulfosporosinus orientis DSM 765.</title>
        <authorList>
            <person name="Lucas S."/>
            <person name="Han J."/>
            <person name="Lapidus A."/>
            <person name="Cheng J.-F."/>
            <person name="Goodwin L."/>
            <person name="Pitluck S."/>
            <person name="Peters L."/>
            <person name="Ovchinnikova G."/>
            <person name="Teshima H."/>
            <person name="Detter J.C."/>
            <person name="Han C."/>
            <person name="Tapia R."/>
            <person name="Land M."/>
            <person name="Hauser L."/>
            <person name="Kyrpides N."/>
            <person name="Ivanova N."/>
            <person name="Pagani I."/>
            <person name="Pester M."/>
            <person name="Spring S."/>
            <person name="Ollivier B."/>
            <person name="Rattei T."/>
            <person name="Klenk H.-P."/>
            <person name="Wagner M."/>
            <person name="Loy A."/>
            <person name="Woyke T."/>
        </authorList>
    </citation>
    <scope>NUCLEOTIDE SEQUENCE [LARGE SCALE GENOMIC DNA]</scope>
    <source>
        <strain evidence="3">ATCC 19365 / DSM 765 / NCIMB 8382 / VKM B-1628</strain>
    </source>
</reference>
<name>G7WIG1_DESOD</name>
<keyword evidence="3" id="KW-1185">Reference proteome</keyword>
<dbReference type="STRING" id="768706.Desor_3553"/>
<evidence type="ECO:0000313" key="3">
    <source>
        <dbReference type="Proteomes" id="UP000006346"/>
    </source>
</evidence>
<dbReference type="CDD" id="cd13540">
    <property type="entry name" value="PBP2_ModA_WtpA"/>
    <property type="match status" value="1"/>
</dbReference>
<reference evidence="2 3" key="2">
    <citation type="journal article" date="2012" name="J. Bacteriol.">
        <title>Complete genome sequences of Desulfosporosinus orientis DSM765T, Desulfosporosinus youngiae DSM17734T, Desulfosporosinus meridiei DSM13257T, and Desulfosporosinus acidiphilus DSM22704T.</title>
        <authorList>
            <person name="Pester M."/>
            <person name="Brambilla E."/>
            <person name="Alazard D."/>
            <person name="Rattei T."/>
            <person name="Weinmaier T."/>
            <person name="Han J."/>
            <person name="Lucas S."/>
            <person name="Lapidus A."/>
            <person name="Cheng J.F."/>
            <person name="Goodwin L."/>
            <person name="Pitluck S."/>
            <person name="Peters L."/>
            <person name="Ovchinnikova G."/>
            <person name="Teshima H."/>
            <person name="Detter J.C."/>
            <person name="Han C.S."/>
            <person name="Tapia R."/>
            <person name="Land M.L."/>
            <person name="Hauser L."/>
            <person name="Kyrpides N.C."/>
            <person name="Ivanova N.N."/>
            <person name="Pagani I."/>
            <person name="Huntmann M."/>
            <person name="Wei C.L."/>
            <person name="Davenport K.W."/>
            <person name="Daligault H."/>
            <person name="Chain P.S."/>
            <person name="Chen A."/>
            <person name="Mavromatis K."/>
            <person name="Markowitz V."/>
            <person name="Szeto E."/>
            <person name="Mikhailova N."/>
            <person name="Pati A."/>
            <person name="Wagner M."/>
            <person name="Woyke T."/>
            <person name="Ollivier B."/>
            <person name="Klenk H.P."/>
            <person name="Spring S."/>
            <person name="Loy A."/>
        </authorList>
    </citation>
    <scope>NUCLEOTIDE SEQUENCE [LARGE SCALE GENOMIC DNA]</scope>
    <source>
        <strain evidence="3">ATCC 19365 / DSM 765 / NCIMB 8382 / VKM B-1628</strain>
    </source>
</reference>
<gene>
    <name evidence="2" type="ordered locus">Desor_3553</name>
</gene>
<evidence type="ECO:0000313" key="2">
    <source>
        <dbReference type="EMBL" id="AET69035.1"/>
    </source>
</evidence>
<dbReference type="Gene3D" id="3.40.190.10">
    <property type="entry name" value="Periplasmic binding protein-like II"/>
    <property type="match status" value="2"/>
</dbReference>
<organism evidence="2 3">
    <name type="scientific">Desulfosporosinus orientis (strain ATCC 19365 / DSM 765 / NCIMB 8382 / VKM B-1628 / Singapore I)</name>
    <name type="common">Desulfotomaculum orientis</name>
    <dbReference type="NCBI Taxonomy" id="768706"/>
    <lineage>
        <taxon>Bacteria</taxon>
        <taxon>Bacillati</taxon>
        <taxon>Bacillota</taxon>
        <taxon>Clostridia</taxon>
        <taxon>Eubacteriales</taxon>
        <taxon>Desulfitobacteriaceae</taxon>
        <taxon>Desulfosporosinus</taxon>
    </lineage>
</organism>
<dbReference type="KEGG" id="dor:Desor_3553"/>
<dbReference type="EMBL" id="CP003108">
    <property type="protein sequence ID" value="AET69035.1"/>
    <property type="molecule type" value="Genomic_DNA"/>
</dbReference>
<dbReference type="AlphaFoldDB" id="G7WIG1"/>
<sequence length="279" mass="30793">MGGTTLSNSAKTLKIIHAGALHQVMERCVEHFSKHMPNLEFKVSGIGSREAARKLLSGEIYDIIALADQALFAELLVPDLVKDYFIFAADQMVIAYSRFSKGSSQITPDNWTDELLKPGVTFARSSHHLDPCGYRTLMVWQLAESYYSKAGLCSKLEENCIPYTVYPKSLDLARALFKGSVDYAFLYSSEAEYLGLPYIPLPAKINLSSPAHATFYDQAAVSVESKIPGKKIIIHGKPIEFAIGLSKNSLYPELAHSFMDLLTGPEGNIILEECGFIPC</sequence>
<dbReference type="GO" id="GO:0030973">
    <property type="term" value="F:molybdate ion binding"/>
    <property type="evidence" value="ECO:0007669"/>
    <property type="project" value="TreeGrafter"/>
</dbReference>
<dbReference type="OrthoDB" id="9785015at2"/>